<dbReference type="RefSeq" id="WP_134244443.1">
    <property type="nucleotide sequence ID" value="NZ_SNTY01000026.1"/>
</dbReference>
<evidence type="ECO:0000313" key="2">
    <source>
        <dbReference type="Proteomes" id="UP000297834"/>
    </source>
</evidence>
<gene>
    <name evidence="1" type="ORF">E2B99_08055</name>
</gene>
<dbReference type="STRING" id="1120977.GCA_000619845_02894"/>
<organism evidence="1 2">
    <name type="scientific">Alkanindiges illinoisensis</name>
    <dbReference type="NCBI Taxonomy" id="197183"/>
    <lineage>
        <taxon>Bacteria</taxon>
        <taxon>Pseudomonadati</taxon>
        <taxon>Pseudomonadota</taxon>
        <taxon>Gammaproteobacteria</taxon>
        <taxon>Moraxellales</taxon>
        <taxon>Moraxellaceae</taxon>
        <taxon>Alkanindiges</taxon>
    </lineage>
</organism>
<sequence>MNILNELDALTSLQLEIMIYRAIEEAIITGQNEPGIVAALTKKIPESLKSLTKIGKYTLITGGIFVHQTPKVKFNGMQKTSIEIGDLLLLNTIIDQRGNRSRRAMLFQAKMVDALPATPDNGDQHDLYEKWPLYTYVHGALQNQHRYITAPDLHLAAKYLLLNKNNTGIPFKRHYLKQALANASALTASPTRPLNHYQCFAEELRQFILGNAGKIFLAMDDQDYKNYSDLHNIGISYPPSVKNVLPFLFGFYDWEGWSLMVNDLIRSTARKATRLMNVQPSSQATGVRGVNVENIMMFTSSISLISQLAPPSDQVPTDKNDPNEEDGGISIIEFILQEVEGTENNKYLEEI</sequence>
<name>A0A4Y7XBV8_9GAMM</name>
<comment type="caution">
    <text evidence="1">The sequence shown here is derived from an EMBL/GenBank/DDBJ whole genome shotgun (WGS) entry which is preliminary data.</text>
</comment>
<keyword evidence="2" id="KW-1185">Reference proteome</keyword>
<accession>A0A4Y7XBV8</accession>
<reference evidence="1 2" key="1">
    <citation type="submission" date="2019-03" db="EMBL/GenBank/DDBJ databases">
        <title>Alkanindiges illinoisensis: a potential pathogenic isolated from ascites of a gastric cancer patient with abdominal metastasis.</title>
        <authorList>
            <person name="Hu X."/>
            <person name="Yang B."/>
            <person name="Yan X."/>
            <person name="Lin L."/>
            <person name="Zhao H."/>
            <person name="Zhou F."/>
            <person name="Su B."/>
            <person name="Chen J."/>
            <person name="Rui Y."/>
            <person name="Wang Q."/>
            <person name="Zheng L."/>
        </authorList>
    </citation>
    <scope>NUCLEOTIDE SEQUENCE [LARGE SCALE GENOMIC DNA]</scope>
    <source>
        <strain evidence="1 2">NFYY 23406</strain>
    </source>
</reference>
<dbReference type="EMBL" id="SNTY01000026">
    <property type="protein sequence ID" value="TEU26480.1"/>
    <property type="molecule type" value="Genomic_DNA"/>
</dbReference>
<evidence type="ECO:0000313" key="1">
    <source>
        <dbReference type="EMBL" id="TEU26480.1"/>
    </source>
</evidence>
<dbReference type="AlphaFoldDB" id="A0A4Y7XBV8"/>
<dbReference type="Proteomes" id="UP000297834">
    <property type="component" value="Unassembled WGS sequence"/>
</dbReference>
<protein>
    <submittedName>
        <fullName evidence="1">Uncharacterized protein</fullName>
    </submittedName>
</protein>
<dbReference type="OrthoDB" id="7053601at2"/>
<proteinExistence type="predicted"/>